<name>A0A0L0G684_9EUKA</name>
<keyword evidence="2" id="KW-1185">Reference proteome</keyword>
<sequence length="195" mass="21859">MATTIPYRIPYNEILNDITFANNHIFLLRTILAAVTDTVDDPFASDIAIYLSAHAAFLSELDTITAVIDRNNRYQATSNAQADLARVRRDRTNIANKRDAIHAEIDAQSIKIAAPTANHERIRHYRNTIITDPNAATAARDIARADCDLHTIEHESLMADLDRIRNERDALIIKCGQARSHCNICALKRDSLLTI</sequence>
<reference evidence="1 2" key="1">
    <citation type="submission" date="2011-02" db="EMBL/GenBank/DDBJ databases">
        <title>The Genome Sequence of Sphaeroforma arctica JP610.</title>
        <authorList>
            <consortium name="The Broad Institute Genome Sequencing Platform"/>
            <person name="Russ C."/>
            <person name="Cuomo C."/>
            <person name="Young S.K."/>
            <person name="Zeng Q."/>
            <person name="Gargeya S."/>
            <person name="Alvarado L."/>
            <person name="Berlin A."/>
            <person name="Chapman S.B."/>
            <person name="Chen Z."/>
            <person name="Freedman E."/>
            <person name="Gellesch M."/>
            <person name="Goldberg J."/>
            <person name="Griggs A."/>
            <person name="Gujja S."/>
            <person name="Heilman E."/>
            <person name="Heiman D."/>
            <person name="Howarth C."/>
            <person name="Mehta T."/>
            <person name="Neiman D."/>
            <person name="Pearson M."/>
            <person name="Roberts A."/>
            <person name="Saif S."/>
            <person name="Shea T."/>
            <person name="Shenoy N."/>
            <person name="Sisk P."/>
            <person name="Stolte C."/>
            <person name="Sykes S."/>
            <person name="White J."/>
            <person name="Yandava C."/>
            <person name="Burger G."/>
            <person name="Gray M.W."/>
            <person name="Holland P.W.H."/>
            <person name="King N."/>
            <person name="Lang F.B.F."/>
            <person name="Roger A.J."/>
            <person name="Ruiz-Trillo I."/>
            <person name="Haas B."/>
            <person name="Nusbaum C."/>
            <person name="Birren B."/>
        </authorList>
    </citation>
    <scope>NUCLEOTIDE SEQUENCE [LARGE SCALE GENOMIC DNA]</scope>
    <source>
        <strain evidence="1 2">JP610</strain>
    </source>
</reference>
<proteinExistence type="predicted"/>
<dbReference type="RefSeq" id="XP_014158424.1">
    <property type="nucleotide sequence ID" value="XM_014302949.1"/>
</dbReference>
<organism evidence="1 2">
    <name type="scientific">Sphaeroforma arctica JP610</name>
    <dbReference type="NCBI Taxonomy" id="667725"/>
    <lineage>
        <taxon>Eukaryota</taxon>
        <taxon>Ichthyosporea</taxon>
        <taxon>Ichthyophonida</taxon>
        <taxon>Sphaeroforma</taxon>
    </lineage>
</organism>
<dbReference type="EMBL" id="KQ241759">
    <property type="protein sequence ID" value="KNC84522.1"/>
    <property type="molecule type" value="Genomic_DNA"/>
</dbReference>
<gene>
    <name evidence="1" type="ORF">SARC_03268</name>
</gene>
<dbReference type="GeneID" id="25903772"/>
<dbReference type="Proteomes" id="UP000054560">
    <property type="component" value="Unassembled WGS sequence"/>
</dbReference>
<dbReference type="AlphaFoldDB" id="A0A0L0G684"/>
<evidence type="ECO:0000313" key="1">
    <source>
        <dbReference type="EMBL" id="KNC84522.1"/>
    </source>
</evidence>
<protein>
    <submittedName>
        <fullName evidence="1">Uncharacterized protein</fullName>
    </submittedName>
</protein>
<accession>A0A0L0G684</accession>
<evidence type="ECO:0000313" key="2">
    <source>
        <dbReference type="Proteomes" id="UP000054560"/>
    </source>
</evidence>